<dbReference type="Gene3D" id="1.20.1250.20">
    <property type="entry name" value="MFS general substrate transporter like domains"/>
    <property type="match status" value="2"/>
</dbReference>
<comment type="caution">
    <text evidence="6">The sequence shown here is derived from an EMBL/GenBank/DDBJ whole genome shotgun (WGS) entry which is preliminary data.</text>
</comment>
<keyword evidence="3 5" id="KW-1133">Transmembrane helix</keyword>
<dbReference type="InterPro" id="IPR011701">
    <property type="entry name" value="MFS"/>
</dbReference>
<dbReference type="SUPFAM" id="SSF103473">
    <property type="entry name" value="MFS general substrate transporter"/>
    <property type="match status" value="1"/>
</dbReference>
<gene>
    <name evidence="6" type="ORF">BC936DRAFT_142265</name>
</gene>
<feature type="transmembrane region" description="Helical" evidence="5">
    <location>
        <begin position="219"/>
        <end position="240"/>
    </location>
</feature>
<dbReference type="GO" id="GO:0016020">
    <property type="term" value="C:membrane"/>
    <property type="evidence" value="ECO:0007669"/>
    <property type="project" value="UniProtKB-SubCell"/>
</dbReference>
<feature type="transmembrane region" description="Helical" evidence="5">
    <location>
        <begin position="435"/>
        <end position="453"/>
    </location>
</feature>
<dbReference type="OrthoDB" id="422206at2759"/>
<dbReference type="Proteomes" id="UP000268093">
    <property type="component" value="Unassembled WGS sequence"/>
</dbReference>
<sequence length="484" mass="52633">MDQAGKGQTNQSNVDGLVTSKTVDAAEGVKEKSLGEAIDAPPSTTDGEIFFKLYKRRWLGIFLILFLNISSQINWLTFGPVAALVVEYYNIDYNALNWLSNVYAVTYVVTSGAIGWSFDKFGIRWSLVVGALLNLLGAWLRYFAVFVTNNSSGRFALTMFGQFVAALAAPYFLNMPTKYVALWFGEKERAIGNMIGSSPIGLAIVMPLIPTLAPDVDHIPFALLVTSIISTVLFLPTLFVTSTPLIPPSIIASSPPLPFFTGLRQIANNINFWILLVVFSFYLGLSTAFSTLLNQFLTPYGYTNDQAGIVGLLWTLVGCLGAVVITPFFRRSAVMQISVKIMMSLLGVMYIVLLFVVHENNLPAIAAVSSVLGLLVIVPLALVLELGAECSYPTSPSISASACWGGGQLMGVIFTVIMTQLIYPSGSATFDPRPALVFQACVGAVSGIVIWAFRSKSLREMETQKVKEDTLMVEKERQDASSKV</sequence>
<dbReference type="PANTHER" id="PTHR10924">
    <property type="entry name" value="MAJOR FACILITATOR SUPERFAMILY PROTEIN-RELATED"/>
    <property type="match status" value="1"/>
</dbReference>
<evidence type="ECO:0000313" key="6">
    <source>
        <dbReference type="EMBL" id="RUP49545.1"/>
    </source>
</evidence>
<evidence type="ECO:0000256" key="5">
    <source>
        <dbReference type="SAM" id="Phobius"/>
    </source>
</evidence>
<feature type="transmembrane region" description="Helical" evidence="5">
    <location>
        <begin position="364"/>
        <end position="386"/>
    </location>
</feature>
<feature type="transmembrane region" description="Helical" evidence="5">
    <location>
        <begin position="98"/>
        <end position="118"/>
    </location>
</feature>
<evidence type="ECO:0000256" key="3">
    <source>
        <dbReference type="ARBA" id="ARBA00022989"/>
    </source>
</evidence>
<dbReference type="PANTHER" id="PTHR10924:SF6">
    <property type="entry name" value="SOLUTE CARRIER FAMILY 49 MEMBER A3"/>
    <property type="match status" value="1"/>
</dbReference>
<keyword evidence="2 5" id="KW-0812">Transmembrane</keyword>
<dbReference type="GO" id="GO:0022857">
    <property type="term" value="F:transmembrane transporter activity"/>
    <property type="evidence" value="ECO:0007669"/>
    <property type="project" value="InterPro"/>
</dbReference>
<dbReference type="EMBL" id="RBNI01002217">
    <property type="protein sequence ID" value="RUP49545.1"/>
    <property type="molecule type" value="Genomic_DNA"/>
</dbReference>
<feature type="transmembrane region" description="Helical" evidence="5">
    <location>
        <begin position="58"/>
        <end position="78"/>
    </location>
</feature>
<keyword evidence="7" id="KW-1185">Reference proteome</keyword>
<organism evidence="6 7">
    <name type="scientific">Jimgerdemannia flammicorona</name>
    <dbReference type="NCBI Taxonomy" id="994334"/>
    <lineage>
        <taxon>Eukaryota</taxon>
        <taxon>Fungi</taxon>
        <taxon>Fungi incertae sedis</taxon>
        <taxon>Mucoromycota</taxon>
        <taxon>Mucoromycotina</taxon>
        <taxon>Endogonomycetes</taxon>
        <taxon>Endogonales</taxon>
        <taxon>Endogonaceae</taxon>
        <taxon>Jimgerdemannia</taxon>
    </lineage>
</organism>
<feature type="transmembrane region" description="Helical" evidence="5">
    <location>
        <begin position="155"/>
        <end position="173"/>
    </location>
</feature>
<feature type="transmembrane region" description="Helical" evidence="5">
    <location>
        <begin position="194"/>
        <end position="213"/>
    </location>
</feature>
<feature type="transmembrane region" description="Helical" evidence="5">
    <location>
        <begin position="309"/>
        <end position="329"/>
    </location>
</feature>
<dbReference type="InterPro" id="IPR036259">
    <property type="entry name" value="MFS_trans_sf"/>
</dbReference>
<evidence type="ECO:0000256" key="4">
    <source>
        <dbReference type="ARBA" id="ARBA00023136"/>
    </source>
</evidence>
<evidence type="ECO:0000256" key="2">
    <source>
        <dbReference type="ARBA" id="ARBA00022692"/>
    </source>
</evidence>
<protein>
    <submittedName>
        <fullName evidence="6">Major facilitator superfamily domain-containing protein</fullName>
    </submittedName>
</protein>
<feature type="transmembrane region" description="Helical" evidence="5">
    <location>
        <begin position="270"/>
        <end position="289"/>
    </location>
</feature>
<evidence type="ECO:0000313" key="7">
    <source>
        <dbReference type="Proteomes" id="UP000268093"/>
    </source>
</evidence>
<keyword evidence="4 5" id="KW-0472">Membrane</keyword>
<dbReference type="InterPro" id="IPR049680">
    <property type="entry name" value="FLVCR1-2_SLC49-like"/>
</dbReference>
<dbReference type="Pfam" id="PF07690">
    <property type="entry name" value="MFS_1"/>
    <property type="match status" value="1"/>
</dbReference>
<name>A0A433DFI1_9FUNG</name>
<evidence type="ECO:0000256" key="1">
    <source>
        <dbReference type="ARBA" id="ARBA00004141"/>
    </source>
</evidence>
<comment type="subcellular location">
    <subcellularLocation>
        <location evidence="1">Membrane</location>
        <topology evidence="1">Multi-pass membrane protein</topology>
    </subcellularLocation>
</comment>
<feature type="transmembrane region" description="Helical" evidence="5">
    <location>
        <begin position="398"/>
        <end position="423"/>
    </location>
</feature>
<reference evidence="6 7" key="1">
    <citation type="journal article" date="2018" name="New Phytol.">
        <title>Phylogenomics of Endogonaceae and evolution of mycorrhizas within Mucoromycota.</title>
        <authorList>
            <person name="Chang Y."/>
            <person name="Desiro A."/>
            <person name="Na H."/>
            <person name="Sandor L."/>
            <person name="Lipzen A."/>
            <person name="Clum A."/>
            <person name="Barry K."/>
            <person name="Grigoriev I.V."/>
            <person name="Martin F.M."/>
            <person name="Stajich J.E."/>
            <person name="Smith M.E."/>
            <person name="Bonito G."/>
            <person name="Spatafora J.W."/>
        </authorList>
    </citation>
    <scope>NUCLEOTIDE SEQUENCE [LARGE SCALE GENOMIC DNA]</scope>
    <source>
        <strain evidence="6 7">GMNB39</strain>
    </source>
</reference>
<feature type="transmembrane region" description="Helical" evidence="5">
    <location>
        <begin position="341"/>
        <end position="358"/>
    </location>
</feature>
<feature type="transmembrane region" description="Helical" evidence="5">
    <location>
        <begin position="125"/>
        <end position="143"/>
    </location>
</feature>
<dbReference type="AlphaFoldDB" id="A0A433DFI1"/>
<proteinExistence type="predicted"/>
<accession>A0A433DFI1</accession>